<accession>A0A2A8PY00</accession>
<keyword evidence="1" id="KW-0812">Transmembrane</keyword>
<feature type="transmembrane region" description="Helical" evidence="1">
    <location>
        <begin position="26"/>
        <end position="43"/>
    </location>
</feature>
<keyword evidence="1" id="KW-1133">Transmembrane helix</keyword>
<evidence type="ECO:0000313" key="2">
    <source>
        <dbReference type="EMBL" id="PEW02980.1"/>
    </source>
</evidence>
<evidence type="ECO:0000256" key="1">
    <source>
        <dbReference type="SAM" id="Phobius"/>
    </source>
</evidence>
<evidence type="ECO:0000313" key="3">
    <source>
        <dbReference type="Proteomes" id="UP000220635"/>
    </source>
</evidence>
<keyword evidence="1" id="KW-0472">Membrane</keyword>
<comment type="caution">
    <text evidence="2">The sequence shown here is derived from an EMBL/GenBank/DDBJ whole genome shotgun (WGS) entry which is preliminary data.</text>
</comment>
<protein>
    <submittedName>
        <fullName evidence="2">Uncharacterized protein</fullName>
    </submittedName>
</protein>
<reference evidence="2 3" key="1">
    <citation type="submission" date="2017-09" db="EMBL/GenBank/DDBJ databases">
        <title>Large-scale bioinformatics analysis of Bacillus genomes uncovers conserved roles of natural products in bacterial physiology.</title>
        <authorList>
            <consortium name="Agbiome Team Llc"/>
            <person name="Bleich R.M."/>
            <person name="Grubbs K.J."/>
            <person name="Santa Maria K.C."/>
            <person name="Allen S.E."/>
            <person name="Farag S."/>
            <person name="Shank E.A."/>
            <person name="Bowers A."/>
        </authorList>
    </citation>
    <scope>NUCLEOTIDE SEQUENCE [LARGE SCALE GENOMIC DNA]</scope>
    <source>
        <strain evidence="2 3">AFS010695</strain>
    </source>
</reference>
<dbReference type="EMBL" id="NTWE01000020">
    <property type="protein sequence ID" value="PEW02980.1"/>
    <property type="molecule type" value="Genomic_DNA"/>
</dbReference>
<proteinExistence type="predicted"/>
<dbReference type="Proteomes" id="UP000220635">
    <property type="component" value="Unassembled WGS sequence"/>
</dbReference>
<dbReference type="AlphaFoldDB" id="A0A2A8PY00"/>
<gene>
    <name evidence="2" type="ORF">CN425_08690</name>
</gene>
<name>A0A2A8PY00_BACCE</name>
<sequence>MNRNCSINWISNIHTFPSYFSNKKPISLYIIFSLLSSLFSFINEKFLIIFSLSLHENWAYILYYKTYKRHTRIEIAIPYVNKV</sequence>
<organism evidence="2 3">
    <name type="scientific">Bacillus cereus</name>
    <dbReference type="NCBI Taxonomy" id="1396"/>
    <lineage>
        <taxon>Bacteria</taxon>
        <taxon>Bacillati</taxon>
        <taxon>Bacillota</taxon>
        <taxon>Bacilli</taxon>
        <taxon>Bacillales</taxon>
        <taxon>Bacillaceae</taxon>
        <taxon>Bacillus</taxon>
        <taxon>Bacillus cereus group</taxon>
    </lineage>
</organism>